<proteinExistence type="predicted"/>
<sequence length="44" mass="5177">MDLKPWGSRQSIYFHLSSYCFTNNESDDENNDESDDKNNDESND</sequence>
<reference evidence="1" key="1">
    <citation type="submission" date="2021-06" db="EMBL/GenBank/DDBJ databases">
        <authorList>
            <person name="Kallberg Y."/>
            <person name="Tangrot J."/>
            <person name="Rosling A."/>
        </authorList>
    </citation>
    <scope>NUCLEOTIDE SEQUENCE</scope>
    <source>
        <strain evidence="1">28 12/20/2015</strain>
    </source>
</reference>
<dbReference type="Proteomes" id="UP000789366">
    <property type="component" value="Unassembled WGS sequence"/>
</dbReference>
<comment type="caution">
    <text evidence="1">The sequence shown here is derived from an EMBL/GenBank/DDBJ whole genome shotgun (WGS) entry which is preliminary data.</text>
</comment>
<accession>A0ACA9KD89</accession>
<dbReference type="EMBL" id="CAJVPW010000832">
    <property type="protein sequence ID" value="CAG8467095.1"/>
    <property type="molecule type" value="Genomic_DNA"/>
</dbReference>
<evidence type="ECO:0000313" key="1">
    <source>
        <dbReference type="EMBL" id="CAG8467095.1"/>
    </source>
</evidence>
<organism evidence="1 2">
    <name type="scientific">Cetraspora pellucida</name>
    <dbReference type="NCBI Taxonomy" id="1433469"/>
    <lineage>
        <taxon>Eukaryota</taxon>
        <taxon>Fungi</taxon>
        <taxon>Fungi incertae sedis</taxon>
        <taxon>Mucoromycota</taxon>
        <taxon>Glomeromycotina</taxon>
        <taxon>Glomeromycetes</taxon>
        <taxon>Diversisporales</taxon>
        <taxon>Gigasporaceae</taxon>
        <taxon>Cetraspora</taxon>
    </lineage>
</organism>
<gene>
    <name evidence="1" type="ORF">SPELUC_LOCUS1522</name>
</gene>
<keyword evidence="2" id="KW-1185">Reference proteome</keyword>
<evidence type="ECO:0000313" key="2">
    <source>
        <dbReference type="Proteomes" id="UP000789366"/>
    </source>
</evidence>
<name>A0ACA9KD89_9GLOM</name>
<protein>
    <submittedName>
        <fullName evidence="1">12390_t:CDS:1</fullName>
    </submittedName>
</protein>